<evidence type="ECO:0008006" key="2">
    <source>
        <dbReference type="Google" id="ProtNLM"/>
    </source>
</evidence>
<feature type="non-terminal residue" evidence="1">
    <location>
        <position position="99"/>
    </location>
</feature>
<dbReference type="AlphaFoldDB" id="A0A381ZY47"/>
<evidence type="ECO:0000313" key="1">
    <source>
        <dbReference type="EMBL" id="SVA94069.1"/>
    </source>
</evidence>
<accession>A0A381ZY47</accession>
<sequence length="99" mass="10699">VDFIVERAKEYVSDEVVPKAPGDTQSDAELKNLLKSLQPKIRVFGCGGCGSNTVARLELEGLFDGTYVKGLAVNTDAQHLLRVNVENKVLIGRSARGRG</sequence>
<feature type="non-terminal residue" evidence="1">
    <location>
        <position position="1"/>
    </location>
</feature>
<dbReference type="EMBL" id="UINC01023096">
    <property type="protein sequence ID" value="SVA94069.1"/>
    <property type="molecule type" value="Genomic_DNA"/>
</dbReference>
<gene>
    <name evidence="1" type="ORF">METZ01_LOCUS146923</name>
</gene>
<protein>
    <recommendedName>
        <fullName evidence="2">Tubulin/FtsZ GTPase domain-containing protein</fullName>
    </recommendedName>
</protein>
<organism evidence="1">
    <name type="scientific">marine metagenome</name>
    <dbReference type="NCBI Taxonomy" id="408172"/>
    <lineage>
        <taxon>unclassified sequences</taxon>
        <taxon>metagenomes</taxon>
        <taxon>ecological metagenomes</taxon>
    </lineage>
</organism>
<proteinExistence type="predicted"/>
<reference evidence="1" key="1">
    <citation type="submission" date="2018-05" db="EMBL/GenBank/DDBJ databases">
        <authorList>
            <person name="Lanie J.A."/>
            <person name="Ng W.-L."/>
            <person name="Kazmierczak K.M."/>
            <person name="Andrzejewski T.M."/>
            <person name="Davidsen T.M."/>
            <person name="Wayne K.J."/>
            <person name="Tettelin H."/>
            <person name="Glass J.I."/>
            <person name="Rusch D."/>
            <person name="Podicherti R."/>
            <person name="Tsui H.-C.T."/>
            <person name="Winkler M.E."/>
        </authorList>
    </citation>
    <scope>NUCLEOTIDE SEQUENCE</scope>
</reference>
<dbReference type="SUPFAM" id="SSF52490">
    <property type="entry name" value="Tubulin nucleotide-binding domain-like"/>
    <property type="match status" value="1"/>
</dbReference>
<dbReference type="Gene3D" id="3.40.50.1440">
    <property type="entry name" value="Tubulin/FtsZ, GTPase domain"/>
    <property type="match status" value="1"/>
</dbReference>
<dbReference type="InterPro" id="IPR036525">
    <property type="entry name" value="Tubulin/FtsZ_GTPase_sf"/>
</dbReference>
<name>A0A381ZY47_9ZZZZ</name>